<evidence type="ECO:0000256" key="6">
    <source>
        <dbReference type="SAM" id="SignalP"/>
    </source>
</evidence>
<dbReference type="SUPFAM" id="SSF53807">
    <property type="entry name" value="Helical backbone' metal receptor"/>
    <property type="match status" value="1"/>
</dbReference>
<dbReference type="PANTHER" id="PTHR30532">
    <property type="entry name" value="IRON III DICITRATE-BINDING PERIPLASMIC PROTEIN"/>
    <property type="match status" value="1"/>
</dbReference>
<dbReference type="InterPro" id="IPR051313">
    <property type="entry name" value="Bact_iron-sidero_bind"/>
</dbReference>
<feature type="chain" id="PRO_5038989127" evidence="6">
    <location>
        <begin position="24"/>
        <end position="337"/>
    </location>
</feature>
<reference evidence="8" key="1">
    <citation type="submission" date="2016-08" db="EMBL/GenBank/DDBJ databases">
        <title>Complete Genome Seqeunce of Paenibacillus sp. BIHB 4019 from tea rhizoplane.</title>
        <authorList>
            <person name="Thakur R."/>
            <person name="Swarnkar M.K."/>
            <person name="Gulati A."/>
        </authorList>
    </citation>
    <scope>NUCLEOTIDE SEQUENCE [LARGE SCALE GENOMIC DNA]</scope>
    <source>
        <strain evidence="8">BIHB4019</strain>
    </source>
</reference>
<dbReference type="PROSITE" id="PS50983">
    <property type="entry name" value="FE_B12_PBP"/>
    <property type="match status" value="1"/>
</dbReference>
<dbReference type="EMBL" id="CP016808">
    <property type="protein sequence ID" value="ANY68446.1"/>
    <property type="molecule type" value="Genomic_DNA"/>
</dbReference>
<evidence type="ECO:0000256" key="5">
    <source>
        <dbReference type="SAM" id="MobiDB-lite"/>
    </source>
</evidence>
<dbReference type="AlphaFoldDB" id="A0A1B2DL61"/>
<evidence type="ECO:0000256" key="4">
    <source>
        <dbReference type="ARBA" id="ARBA00022729"/>
    </source>
</evidence>
<dbReference type="Pfam" id="PF01497">
    <property type="entry name" value="Peripla_BP_2"/>
    <property type="match status" value="1"/>
</dbReference>
<evidence type="ECO:0000256" key="1">
    <source>
        <dbReference type="ARBA" id="ARBA00004196"/>
    </source>
</evidence>
<evidence type="ECO:0000313" key="8">
    <source>
        <dbReference type="EMBL" id="ANY68446.1"/>
    </source>
</evidence>
<dbReference type="GO" id="GO:0030288">
    <property type="term" value="C:outer membrane-bounded periplasmic space"/>
    <property type="evidence" value="ECO:0007669"/>
    <property type="project" value="TreeGrafter"/>
</dbReference>
<dbReference type="PROSITE" id="PS51257">
    <property type="entry name" value="PROKAR_LIPOPROTEIN"/>
    <property type="match status" value="1"/>
</dbReference>
<dbReference type="InterPro" id="IPR002491">
    <property type="entry name" value="ABC_transptr_periplasmic_BD"/>
</dbReference>
<feature type="signal peptide" evidence="6">
    <location>
        <begin position="1"/>
        <end position="23"/>
    </location>
</feature>
<evidence type="ECO:0000256" key="3">
    <source>
        <dbReference type="ARBA" id="ARBA00022448"/>
    </source>
</evidence>
<keyword evidence="3" id="KW-0813">Transport</keyword>
<sequence length="337" mass="36660">MKQAGRIISLLTTVALMGALLLACGSNTEQSAAEQASTAPTTEASSSPAAESPAASAEAETGTRIFKDWTGHDVEVPVTPQRVIYHGETTGDLLALGVTPIGVMKNTEGSVYEEQIKDAEDVGFPISVEKSLSLSPDLIIFGNSDDAQYEALAKVAPTITFDTFAPLEDRMRILGDLLNKKQEAEDWIAQYTAKTKEMWAMLHENGLKEGETASVFTMYPGNRLFIMANAGLPQAVYNEDGFKPTPLIQEIIDAGEGFREISSEILPEAAGDRIFILNPVPEDAKKDTEELLKSTIWKNLPAVKEGKVYYFDIQKASSDATSREWLIDALPAEILKK</sequence>
<comment type="subcellular location">
    <subcellularLocation>
        <location evidence="1">Cell envelope</location>
    </subcellularLocation>
</comment>
<feature type="region of interest" description="Disordered" evidence="5">
    <location>
        <begin position="32"/>
        <end position="60"/>
    </location>
</feature>
<protein>
    <submittedName>
        <fullName evidence="8">ABC transporter substrate-binding protein</fullName>
    </submittedName>
</protein>
<accession>A0A1B2DL61</accession>
<evidence type="ECO:0000256" key="2">
    <source>
        <dbReference type="ARBA" id="ARBA00008814"/>
    </source>
</evidence>
<feature type="domain" description="Fe/B12 periplasmic-binding" evidence="7">
    <location>
        <begin position="81"/>
        <end position="337"/>
    </location>
</feature>
<gene>
    <name evidence="8" type="ORF">BBD42_19685</name>
</gene>
<dbReference type="PANTHER" id="PTHR30532:SF26">
    <property type="entry name" value="IRON(3+)-HYDROXAMATE-BINDING PROTEIN FHUD"/>
    <property type="match status" value="1"/>
</dbReference>
<comment type="similarity">
    <text evidence="2">Belongs to the bacterial solute-binding protein 8 family.</text>
</comment>
<dbReference type="Gene3D" id="3.40.50.1980">
    <property type="entry name" value="Nitrogenase molybdenum iron protein domain"/>
    <property type="match status" value="2"/>
</dbReference>
<dbReference type="GO" id="GO:1901678">
    <property type="term" value="P:iron coordination entity transport"/>
    <property type="evidence" value="ECO:0007669"/>
    <property type="project" value="UniProtKB-ARBA"/>
</dbReference>
<dbReference type="RefSeq" id="WP_099519585.1">
    <property type="nucleotide sequence ID" value="NZ_CP016808.1"/>
</dbReference>
<name>A0A1B2DL61_9BACL</name>
<organism evidence="8">
    <name type="scientific">Paenibacillus sp. BIHB 4019</name>
    <dbReference type="NCBI Taxonomy" id="1870819"/>
    <lineage>
        <taxon>Bacteria</taxon>
        <taxon>Bacillati</taxon>
        <taxon>Bacillota</taxon>
        <taxon>Bacilli</taxon>
        <taxon>Bacillales</taxon>
        <taxon>Paenibacillaceae</taxon>
        <taxon>Paenibacillus</taxon>
    </lineage>
</organism>
<proteinExistence type="inferred from homology"/>
<keyword evidence="4 6" id="KW-0732">Signal</keyword>
<evidence type="ECO:0000259" key="7">
    <source>
        <dbReference type="PROSITE" id="PS50983"/>
    </source>
</evidence>